<organism evidence="2 3">
    <name type="scientific">Tuber magnatum</name>
    <name type="common">white Piedmont truffle</name>
    <dbReference type="NCBI Taxonomy" id="42249"/>
    <lineage>
        <taxon>Eukaryota</taxon>
        <taxon>Fungi</taxon>
        <taxon>Dikarya</taxon>
        <taxon>Ascomycota</taxon>
        <taxon>Pezizomycotina</taxon>
        <taxon>Pezizomycetes</taxon>
        <taxon>Pezizales</taxon>
        <taxon>Tuberaceae</taxon>
        <taxon>Tuber</taxon>
    </lineage>
</organism>
<dbReference type="AlphaFoldDB" id="A0A317STU6"/>
<feature type="chain" id="PRO_5016262837" description="Ubiquitin 3 binding protein But2 C-terminal domain-containing protein" evidence="1">
    <location>
        <begin position="18"/>
        <end position="129"/>
    </location>
</feature>
<dbReference type="OrthoDB" id="4657524at2759"/>
<comment type="caution">
    <text evidence="2">The sequence shown here is derived from an EMBL/GenBank/DDBJ whole genome shotgun (WGS) entry which is preliminary data.</text>
</comment>
<evidence type="ECO:0000313" key="2">
    <source>
        <dbReference type="EMBL" id="PWW77839.1"/>
    </source>
</evidence>
<accession>A0A317STU6</accession>
<proteinExistence type="predicted"/>
<dbReference type="EMBL" id="PYWC01000019">
    <property type="protein sequence ID" value="PWW77839.1"/>
    <property type="molecule type" value="Genomic_DNA"/>
</dbReference>
<reference evidence="2 3" key="1">
    <citation type="submission" date="2018-03" db="EMBL/GenBank/DDBJ databases">
        <title>Genomes of Pezizomycetes fungi and the evolution of truffles.</title>
        <authorList>
            <person name="Murat C."/>
            <person name="Payen T."/>
            <person name="Noel B."/>
            <person name="Kuo A."/>
            <person name="Martin F.M."/>
        </authorList>
    </citation>
    <scope>NUCLEOTIDE SEQUENCE [LARGE SCALE GENOMIC DNA]</scope>
    <source>
        <strain evidence="2">091103-1</strain>
    </source>
</reference>
<dbReference type="Proteomes" id="UP000246991">
    <property type="component" value="Unassembled WGS sequence"/>
</dbReference>
<name>A0A317STU6_9PEZI</name>
<protein>
    <recommendedName>
        <fullName evidence="4">Ubiquitin 3 binding protein But2 C-terminal domain-containing protein</fullName>
    </recommendedName>
</protein>
<evidence type="ECO:0000256" key="1">
    <source>
        <dbReference type="SAM" id="SignalP"/>
    </source>
</evidence>
<evidence type="ECO:0000313" key="3">
    <source>
        <dbReference type="Proteomes" id="UP000246991"/>
    </source>
</evidence>
<keyword evidence="3" id="KW-1185">Reference proteome</keyword>
<feature type="non-terminal residue" evidence="2">
    <location>
        <position position="129"/>
    </location>
</feature>
<keyword evidence="1" id="KW-0732">Signal</keyword>
<feature type="signal peptide" evidence="1">
    <location>
        <begin position="1"/>
        <end position="17"/>
    </location>
</feature>
<gene>
    <name evidence="2" type="ORF">C7212DRAFT_362447</name>
</gene>
<evidence type="ECO:0008006" key="4">
    <source>
        <dbReference type="Google" id="ProtNLM"/>
    </source>
</evidence>
<sequence>MPPLRFLLLYLPLLIAASPRLINIEPLEARGSPETKVATILPSIIIPIASCNSQKVFPPQQHGGVWLKPSLEGPRSRPQCVGNGLICRMNETALYVRFQVPFNSARYCELEFDLPPSGARKQWRVKGTG</sequence>